<sequence length="446" mass="50513">MGSKTILSVVLIVSLCAAIFVTQGVAQTQTPWRRSIRNLINGYFVSLIPSMSSPEKKRKRKTTTKTNKKKPSPNPSLPDDLLMSIFARVSRLYYPTLSLVSKSFRSLLTSPELYKARSLSGQNECCCLYLCLRFKPYSNSTWFTLCRKPDQTLTNETTKTKSSGYVLAKVPIPPSPRAHFSSLVAVGSNIYNLGVSKSIYQPSSSVSILDCRTHTWREAPSLRVVPMSLSASVLDEKIYVAGSYKDDYGDSGSSKNLFEVFDTKTQIWDPDPIPCSETTCNFLNCKTACIDGKFYVVSDVIYRDVCAYESKEGRWDLVGLGSYMEHHLFLDSCCDIDNIWYFVFQGRFIWYDTKEIQWRHLKGLVGLPKFPPSARIRLANYSGKIAVFWDDVLPCNGGDNKKMIWCAEIALEKRKSYEIWGKVEWFDHVLTVPITCVFEKVLAVTV</sequence>
<dbReference type="Pfam" id="PF25210">
    <property type="entry name" value="Kelch_FKB95"/>
    <property type="match status" value="1"/>
</dbReference>
<dbReference type="SUPFAM" id="SSF117281">
    <property type="entry name" value="Kelch motif"/>
    <property type="match status" value="1"/>
</dbReference>
<dbReference type="STRING" id="81972.D7MSB0"/>
<dbReference type="InterPro" id="IPR057499">
    <property type="entry name" value="Kelch_FKB95"/>
</dbReference>
<dbReference type="PANTHER" id="PTHR24414:SF184">
    <property type="entry name" value="GALACTOSE OXIDASE_KELCH REPEAT SUPERFAMILY PROTEIN"/>
    <property type="match status" value="1"/>
</dbReference>
<dbReference type="EMBL" id="GL348720">
    <property type="protein sequence ID" value="EFH40465.1"/>
    <property type="molecule type" value="Genomic_DNA"/>
</dbReference>
<dbReference type="Gene3D" id="2.120.10.80">
    <property type="entry name" value="Kelch-type beta propeller"/>
    <property type="match status" value="1"/>
</dbReference>
<dbReference type="AlphaFoldDB" id="D7MSB0"/>
<evidence type="ECO:0000313" key="5">
    <source>
        <dbReference type="Proteomes" id="UP000008694"/>
    </source>
</evidence>
<evidence type="ECO:0000313" key="4">
    <source>
        <dbReference type="EMBL" id="EFH40465.1"/>
    </source>
</evidence>
<dbReference type="InterPro" id="IPR001810">
    <property type="entry name" value="F-box_dom"/>
</dbReference>
<feature type="region of interest" description="Disordered" evidence="1">
    <location>
        <begin position="52"/>
        <end position="76"/>
    </location>
</feature>
<name>D7MSB0_ARALL</name>
<proteinExistence type="predicted"/>
<dbReference type="PANTHER" id="PTHR24414">
    <property type="entry name" value="F-BOX/KELCH-REPEAT PROTEIN SKIP4"/>
    <property type="match status" value="1"/>
</dbReference>
<dbReference type="SMART" id="SM00256">
    <property type="entry name" value="FBOX"/>
    <property type="match status" value="1"/>
</dbReference>
<dbReference type="CDD" id="cd22152">
    <property type="entry name" value="F-box_AtAFR-like"/>
    <property type="match status" value="1"/>
</dbReference>
<dbReference type="SUPFAM" id="SSF81383">
    <property type="entry name" value="F-box domain"/>
    <property type="match status" value="1"/>
</dbReference>
<feature type="domain" description="F-box" evidence="3">
    <location>
        <begin position="71"/>
        <end position="117"/>
    </location>
</feature>
<reference evidence="5" key="1">
    <citation type="journal article" date="2011" name="Nat. Genet.">
        <title>The Arabidopsis lyrata genome sequence and the basis of rapid genome size change.</title>
        <authorList>
            <person name="Hu T.T."/>
            <person name="Pattyn P."/>
            <person name="Bakker E.G."/>
            <person name="Cao J."/>
            <person name="Cheng J.-F."/>
            <person name="Clark R.M."/>
            <person name="Fahlgren N."/>
            <person name="Fawcett J.A."/>
            <person name="Grimwood J."/>
            <person name="Gundlach H."/>
            <person name="Haberer G."/>
            <person name="Hollister J.D."/>
            <person name="Ossowski S."/>
            <person name="Ottilar R.P."/>
            <person name="Salamov A.A."/>
            <person name="Schneeberger K."/>
            <person name="Spannagl M."/>
            <person name="Wang X."/>
            <person name="Yang L."/>
            <person name="Nasrallah M.E."/>
            <person name="Bergelson J."/>
            <person name="Carrington J.C."/>
            <person name="Gaut B.S."/>
            <person name="Schmutz J."/>
            <person name="Mayer K.F.X."/>
            <person name="Van de Peer Y."/>
            <person name="Grigoriev I.V."/>
            <person name="Nordborg M."/>
            <person name="Weigel D."/>
            <person name="Guo Y.-L."/>
        </authorList>
    </citation>
    <scope>NUCLEOTIDE SEQUENCE [LARGE SCALE GENOMIC DNA]</scope>
    <source>
        <strain evidence="5">cv. MN47</strain>
    </source>
</reference>
<feature type="compositionally biased region" description="Basic residues" evidence="1">
    <location>
        <begin position="56"/>
        <end position="71"/>
    </location>
</feature>
<dbReference type="InterPro" id="IPR015915">
    <property type="entry name" value="Kelch-typ_b-propeller"/>
</dbReference>
<accession>D7MSB0</accession>
<evidence type="ECO:0000259" key="3">
    <source>
        <dbReference type="PROSITE" id="PS50181"/>
    </source>
</evidence>
<dbReference type="Pfam" id="PF00646">
    <property type="entry name" value="F-box"/>
    <property type="match status" value="1"/>
</dbReference>
<gene>
    <name evidence="4" type="ORF">ARALYDRAFT_918351</name>
</gene>
<feature type="chain" id="PRO_5003104389" description="F-box domain-containing protein" evidence="2">
    <location>
        <begin position="27"/>
        <end position="446"/>
    </location>
</feature>
<dbReference type="InterPro" id="IPR050354">
    <property type="entry name" value="F-box/kelch-repeat_ARATH"/>
</dbReference>
<dbReference type="eggNOG" id="KOG1072">
    <property type="taxonomic scope" value="Eukaryota"/>
</dbReference>
<keyword evidence="5" id="KW-1185">Reference proteome</keyword>
<keyword evidence="2" id="KW-0732">Signal</keyword>
<dbReference type="Proteomes" id="UP000008694">
    <property type="component" value="Unassembled WGS sequence"/>
</dbReference>
<dbReference type="InterPro" id="IPR036047">
    <property type="entry name" value="F-box-like_dom_sf"/>
</dbReference>
<organism evidence="5">
    <name type="scientific">Arabidopsis lyrata subsp. lyrata</name>
    <name type="common">Lyre-leaved rock-cress</name>
    <dbReference type="NCBI Taxonomy" id="81972"/>
    <lineage>
        <taxon>Eukaryota</taxon>
        <taxon>Viridiplantae</taxon>
        <taxon>Streptophyta</taxon>
        <taxon>Embryophyta</taxon>
        <taxon>Tracheophyta</taxon>
        <taxon>Spermatophyta</taxon>
        <taxon>Magnoliopsida</taxon>
        <taxon>eudicotyledons</taxon>
        <taxon>Gunneridae</taxon>
        <taxon>Pentapetalae</taxon>
        <taxon>rosids</taxon>
        <taxon>malvids</taxon>
        <taxon>Brassicales</taxon>
        <taxon>Brassicaceae</taxon>
        <taxon>Camelineae</taxon>
        <taxon>Arabidopsis</taxon>
    </lineage>
</organism>
<dbReference type="Gramene" id="scaffold_801751.1">
    <property type="protein sequence ID" value="scaffold_801751.1"/>
    <property type="gene ID" value="scaffold_801751.1"/>
</dbReference>
<evidence type="ECO:0000256" key="2">
    <source>
        <dbReference type="SAM" id="SignalP"/>
    </source>
</evidence>
<evidence type="ECO:0000256" key="1">
    <source>
        <dbReference type="SAM" id="MobiDB-lite"/>
    </source>
</evidence>
<dbReference type="HOGENOM" id="CLU_032521_1_2_1"/>
<dbReference type="PROSITE" id="PS50181">
    <property type="entry name" value="FBOX"/>
    <property type="match status" value="1"/>
</dbReference>
<feature type="signal peptide" evidence="2">
    <location>
        <begin position="1"/>
        <end position="26"/>
    </location>
</feature>
<protein>
    <recommendedName>
        <fullName evidence="3">F-box domain-containing protein</fullName>
    </recommendedName>
</protein>